<dbReference type="GO" id="GO:0016787">
    <property type="term" value="F:hydrolase activity"/>
    <property type="evidence" value="ECO:0007669"/>
    <property type="project" value="UniProtKB-KW"/>
</dbReference>
<keyword evidence="4" id="KW-0378">Hydrolase</keyword>
<keyword evidence="1" id="KW-1133">Transmembrane helix</keyword>
<evidence type="ECO:0000259" key="3">
    <source>
        <dbReference type="Pfam" id="PF00144"/>
    </source>
</evidence>
<dbReference type="Pfam" id="PF00144">
    <property type="entry name" value="Beta-lactamase"/>
    <property type="match status" value="1"/>
</dbReference>
<keyword evidence="1" id="KW-0812">Transmembrane</keyword>
<dbReference type="Gene3D" id="3.40.710.10">
    <property type="entry name" value="DD-peptidase/beta-lactamase superfamily"/>
    <property type="match status" value="1"/>
</dbReference>
<dbReference type="RefSeq" id="WP_397400798.1">
    <property type="nucleotide sequence ID" value="NZ_JBIRYI010000001.1"/>
</dbReference>
<feature type="signal peptide" evidence="2">
    <location>
        <begin position="1"/>
        <end position="48"/>
    </location>
</feature>
<reference evidence="4 5" key="1">
    <citation type="submission" date="2024-10" db="EMBL/GenBank/DDBJ databases">
        <title>The Natural Products Discovery Center: Release of the First 8490 Sequenced Strains for Exploring Actinobacteria Biosynthetic Diversity.</title>
        <authorList>
            <person name="Kalkreuter E."/>
            <person name="Kautsar S.A."/>
            <person name="Yang D."/>
            <person name="Bader C.D."/>
            <person name="Teijaro C.N."/>
            <person name="Fluegel L."/>
            <person name="Davis C.M."/>
            <person name="Simpson J.R."/>
            <person name="Lauterbach L."/>
            <person name="Steele A.D."/>
            <person name="Gui C."/>
            <person name="Meng S."/>
            <person name="Li G."/>
            <person name="Viehrig K."/>
            <person name="Ye F."/>
            <person name="Su P."/>
            <person name="Kiefer A.F."/>
            <person name="Nichols A."/>
            <person name="Cepeda A.J."/>
            <person name="Yan W."/>
            <person name="Fan B."/>
            <person name="Jiang Y."/>
            <person name="Adhikari A."/>
            <person name="Zheng C.-J."/>
            <person name="Schuster L."/>
            <person name="Cowan T.M."/>
            <person name="Smanski M.J."/>
            <person name="Chevrette M.G."/>
            <person name="De Carvalho L.P.S."/>
            <person name="Shen B."/>
        </authorList>
    </citation>
    <scope>NUCLEOTIDE SEQUENCE [LARGE SCALE GENOMIC DNA]</scope>
    <source>
        <strain evidence="4 5">NPDC019481</strain>
    </source>
</reference>
<comment type="caution">
    <text evidence="4">The sequence shown here is derived from an EMBL/GenBank/DDBJ whole genome shotgun (WGS) entry which is preliminary data.</text>
</comment>
<keyword evidence="2" id="KW-0732">Signal</keyword>
<feature type="domain" description="Beta-lactamase-related" evidence="3">
    <location>
        <begin position="77"/>
        <end position="404"/>
    </location>
</feature>
<feature type="transmembrane region" description="Helical" evidence="1">
    <location>
        <begin position="654"/>
        <end position="672"/>
    </location>
</feature>
<organism evidence="4 5">
    <name type="scientific">Promicromonospora kroppenstedtii</name>
    <dbReference type="NCBI Taxonomy" id="440482"/>
    <lineage>
        <taxon>Bacteria</taxon>
        <taxon>Bacillati</taxon>
        <taxon>Actinomycetota</taxon>
        <taxon>Actinomycetes</taxon>
        <taxon>Micrococcales</taxon>
        <taxon>Promicromonosporaceae</taxon>
        <taxon>Promicromonospora</taxon>
    </lineage>
</organism>
<sequence>MFSTHDHTPTERPDGAPPRRARRALAALGVLTALVLAGAPAAATAATAAEPPTPAPPVSAPAGEHDLVASDVDAWLDGLLPAALESAGIAGGVVTVVHDGEILTTRGYGHADTGTTGGDAVPVDAETTLFRPGSVSKLFTATAVLQLVESGDLDLDTDVAEYLDFDVPRRFDEPITLRTLLTHTAGFEERVGGLIGFGDQPVVLRDALAQDPPEQVYEPGTVPAYSNYGNALAGYVVERVSGVPFEEYVERNIFEPAGMTSSTFVQPLPGDLTDRMSQGYTSSDVAPGQFEIVGTPPAGSLTASAPDMARFMLAQLGEPGAGPLLEPATLDQMHSPALDESTLGDLAAAPRMTLGFFDESRNGHRIIGHGGDTQFFHSHLQLYPEERTGIFISLNSSGTGGYATVPLREAVLQGFTDRYFPADDAAVTPAPGTTVDQDTAREHAALAEGSYVSSRGVRSNFLAALDVLSPTQLTARADGRLLITPGPGAVTPALYEEVEPWVWREVDGQRTLAMRVADGQVEAIVYEGAFTLLPGAPERAPGVVLPVLGVSALILLVAAVAWPVGAIRRRVRHESLPQGTGRVTRILTKIAAIATVLALVGWAITVQTVMSLQEVPEASLRQLQVVQALGALGIIPAVLQVVGAVRHRHGWRRVLGTVLVVLALAAAAWYAVDLRLLAPSVSY</sequence>
<gene>
    <name evidence="4" type="ORF">ACH47X_01680</name>
</gene>
<evidence type="ECO:0000256" key="2">
    <source>
        <dbReference type="SAM" id="SignalP"/>
    </source>
</evidence>
<name>A0ABW7XDY7_9MICO</name>
<dbReference type="Proteomes" id="UP001611580">
    <property type="component" value="Unassembled WGS sequence"/>
</dbReference>
<evidence type="ECO:0000313" key="4">
    <source>
        <dbReference type="EMBL" id="MFI2485583.1"/>
    </source>
</evidence>
<dbReference type="PANTHER" id="PTHR46825">
    <property type="entry name" value="D-ALANYL-D-ALANINE-CARBOXYPEPTIDASE/ENDOPEPTIDASE AMPH"/>
    <property type="match status" value="1"/>
</dbReference>
<feature type="transmembrane region" description="Helical" evidence="1">
    <location>
        <begin position="543"/>
        <end position="565"/>
    </location>
</feature>
<feature type="transmembrane region" description="Helical" evidence="1">
    <location>
        <begin position="625"/>
        <end position="642"/>
    </location>
</feature>
<evidence type="ECO:0000256" key="1">
    <source>
        <dbReference type="SAM" id="Phobius"/>
    </source>
</evidence>
<dbReference type="SUPFAM" id="SSF56601">
    <property type="entry name" value="beta-lactamase/transpeptidase-like"/>
    <property type="match status" value="1"/>
</dbReference>
<keyword evidence="1" id="KW-0472">Membrane</keyword>
<feature type="transmembrane region" description="Helical" evidence="1">
    <location>
        <begin position="586"/>
        <end position="605"/>
    </location>
</feature>
<proteinExistence type="predicted"/>
<evidence type="ECO:0000313" key="5">
    <source>
        <dbReference type="Proteomes" id="UP001611580"/>
    </source>
</evidence>
<feature type="chain" id="PRO_5046166823" evidence="2">
    <location>
        <begin position="49"/>
        <end position="683"/>
    </location>
</feature>
<dbReference type="InterPro" id="IPR001466">
    <property type="entry name" value="Beta-lactam-related"/>
</dbReference>
<dbReference type="InterPro" id="IPR050491">
    <property type="entry name" value="AmpC-like"/>
</dbReference>
<dbReference type="PANTHER" id="PTHR46825:SF9">
    <property type="entry name" value="BETA-LACTAMASE-RELATED DOMAIN-CONTAINING PROTEIN"/>
    <property type="match status" value="1"/>
</dbReference>
<dbReference type="InterPro" id="IPR012338">
    <property type="entry name" value="Beta-lactam/transpept-like"/>
</dbReference>
<keyword evidence="5" id="KW-1185">Reference proteome</keyword>
<protein>
    <submittedName>
        <fullName evidence="4">Serine hydrolase</fullName>
    </submittedName>
</protein>
<accession>A0ABW7XDY7</accession>
<dbReference type="EMBL" id="JBIRYI010000001">
    <property type="protein sequence ID" value="MFI2485583.1"/>
    <property type="molecule type" value="Genomic_DNA"/>
</dbReference>